<reference evidence="2" key="1">
    <citation type="submission" date="2020-10" db="EMBL/GenBank/DDBJ databases">
        <authorList>
            <person name="Han B."/>
            <person name="Lu T."/>
            <person name="Zhao Q."/>
            <person name="Huang X."/>
            <person name="Zhao Y."/>
        </authorList>
    </citation>
    <scope>NUCLEOTIDE SEQUENCE</scope>
</reference>
<sequence length="69" mass="7187">MVAKLAVRPAEHSELGPTDDALASSGHGVTSSVLVVQQHDMSNADEVPVSVVVDGRAQDSEFAEDMAKP</sequence>
<dbReference type="AlphaFoldDB" id="A0A811S2B1"/>
<organism evidence="2 3">
    <name type="scientific">Miscanthus lutarioriparius</name>
    <dbReference type="NCBI Taxonomy" id="422564"/>
    <lineage>
        <taxon>Eukaryota</taxon>
        <taxon>Viridiplantae</taxon>
        <taxon>Streptophyta</taxon>
        <taxon>Embryophyta</taxon>
        <taxon>Tracheophyta</taxon>
        <taxon>Spermatophyta</taxon>
        <taxon>Magnoliopsida</taxon>
        <taxon>Liliopsida</taxon>
        <taxon>Poales</taxon>
        <taxon>Poaceae</taxon>
        <taxon>PACMAD clade</taxon>
        <taxon>Panicoideae</taxon>
        <taxon>Andropogonodae</taxon>
        <taxon>Andropogoneae</taxon>
        <taxon>Saccharinae</taxon>
        <taxon>Miscanthus</taxon>
    </lineage>
</organism>
<name>A0A811S2B1_9POAL</name>
<dbReference type="EMBL" id="CAJGYO010000017">
    <property type="protein sequence ID" value="CAD6334856.1"/>
    <property type="molecule type" value="Genomic_DNA"/>
</dbReference>
<feature type="region of interest" description="Disordered" evidence="1">
    <location>
        <begin position="1"/>
        <end position="27"/>
    </location>
</feature>
<comment type="caution">
    <text evidence="2">The sequence shown here is derived from an EMBL/GenBank/DDBJ whole genome shotgun (WGS) entry which is preliminary data.</text>
</comment>
<accession>A0A811S2B1</accession>
<proteinExistence type="predicted"/>
<evidence type="ECO:0000313" key="2">
    <source>
        <dbReference type="EMBL" id="CAD6334856.1"/>
    </source>
</evidence>
<keyword evidence="3" id="KW-1185">Reference proteome</keyword>
<evidence type="ECO:0000256" key="1">
    <source>
        <dbReference type="SAM" id="MobiDB-lite"/>
    </source>
</evidence>
<dbReference type="Proteomes" id="UP000604825">
    <property type="component" value="Unassembled WGS sequence"/>
</dbReference>
<protein>
    <submittedName>
        <fullName evidence="2">Uncharacterized protein</fullName>
    </submittedName>
</protein>
<gene>
    <name evidence="2" type="ORF">NCGR_LOCUS58954</name>
</gene>
<evidence type="ECO:0000313" key="3">
    <source>
        <dbReference type="Proteomes" id="UP000604825"/>
    </source>
</evidence>